<feature type="transmembrane region" description="Helical" evidence="6">
    <location>
        <begin position="46"/>
        <end position="67"/>
    </location>
</feature>
<feature type="transmembrane region" description="Helical" evidence="6">
    <location>
        <begin position="146"/>
        <end position="170"/>
    </location>
</feature>
<keyword evidence="3 6" id="KW-0812">Transmembrane</keyword>
<accession>D8RTP2</accession>
<evidence type="ECO:0000256" key="6">
    <source>
        <dbReference type="RuleBase" id="RU363077"/>
    </source>
</evidence>
<keyword evidence="5 6" id="KW-0472">Membrane</keyword>
<comment type="subcellular location">
    <subcellularLocation>
        <location evidence="1 6">Membrane</location>
        <topology evidence="1 6">Multi-pass membrane protein</topology>
    </subcellularLocation>
</comment>
<dbReference type="InterPro" id="IPR030184">
    <property type="entry name" value="WAT1-related"/>
</dbReference>
<dbReference type="SUPFAM" id="SSF103481">
    <property type="entry name" value="Multidrug resistance efflux transporter EmrE"/>
    <property type="match status" value="2"/>
</dbReference>
<dbReference type="KEGG" id="smo:SELMODRAFT_174168"/>
<feature type="transmembrane region" description="Helical" evidence="6">
    <location>
        <begin position="285"/>
        <end position="306"/>
    </location>
</feature>
<dbReference type="AlphaFoldDB" id="D8RTP2"/>
<dbReference type="OMA" id="QNCIAFL"/>
<dbReference type="Pfam" id="PF00892">
    <property type="entry name" value="EamA"/>
    <property type="match status" value="2"/>
</dbReference>
<name>D8RTP2_SELML</name>
<evidence type="ECO:0000313" key="9">
    <source>
        <dbReference type="Proteomes" id="UP000001514"/>
    </source>
</evidence>
<dbReference type="GO" id="GO:0022857">
    <property type="term" value="F:transmembrane transporter activity"/>
    <property type="evidence" value="ECO:0007669"/>
    <property type="project" value="InterPro"/>
</dbReference>
<keyword evidence="4 6" id="KW-1133">Transmembrane helix</keyword>
<dbReference type="HOGENOM" id="CLU_025359_1_2_1"/>
<feature type="domain" description="EamA" evidence="7">
    <location>
        <begin position="195"/>
        <end position="329"/>
    </location>
</feature>
<evidence type="ECO:0000256" key="4">
    <source>
        <dbReference type="ARBA" id="ARBA00022989"/>
    </source>
</evidence>
<feature type="transmembrane region" description="Helical" evidence="6">
    <location>
        <begin position="16"/>
        <end position="34"/>
    </location>
</feature>
<feature type="transmembrane region" description="Helical" evidence="6">
    <location>
        <begin position="254"/>
        <end position="273"/>
    </location>
</feature>
<dbReference type="InterPro" id="IPR037185">
    <property type="entry name" value="EmrE-like"/>
</dbReference>
<sequence length="353" mass="38262">MAELPSYYQNAPDKSYLNAALAIVQLGSAGFTILLKTSRVGSLGRFVFPLYQNCIGFLILAPLAFFYERDQRPELRFSTACRLFILGSIGVVINQVTYVTSSSSVSSLVSPSIPAAIESITPLFTLILAGACWLEEIHLRRRDGKAKVLGILLSCLGAVVIALGKGPVLLRSLAVPTNNLLQVQVSSESWQLSSIALIGSICLGIYLILQVPILTRYPAPLSVAAFSCLFGVLELGILSAIFERDTSKWILEPGSQIYCVIYAGFIGTALAFGTYSWGVFRGGPVIVAVYQPLRMVFTCTLAAVLLHQPFHFGSLIGTVLVIFGTCSVLWGREEQRRMAMGSSLTEHLWSPAD</sequence>
<dbReference type="InterPro" id="IPR000620">
    <property type="entry name" value="EamA_dom"/>
</dbReference>
<evidence type="ECO:0000256" key="2">
    <source>
        <dbReference type="ARBA" id="ARBA00007635"/>
    </source>
</evidence>
<organism evidence="9">
    <name type="scientific">Selaginella moellendorffii</name>
    <name type="common">Spikemoss</name>
    <dbReference type="NCBI Taxonomy" id="88036"/>
    <lineage>
        <taxon>Eukaryota</taxon>
        <taxon>Viridiplantae</taxon>
        <taxon>Streptophyta</taxon>
        <taxon>Embryophyta</taxon>
        <taxon>Tracheophyta</taxon>
        <taxon>Lycopodiopsida</taxon>
        <taxon>Selaginellales</taxon>
        <taxon>Selaginellaceae</taxon>
        <taxon>Selaginella</taxon>
    </lineage>
</organism>
<evidence type="ECO:0000256" key="1">
    <source>
        <dbReference type="ARBA" id="ARBA00004141"/>
    </source>
</evidence>
<feature type="transmembrane region" description="Helical" evidence="6">
    <location>
        <begin position="312"/>
        <end position="330"/>
    </location>
</feature>
<feature type="transmembrane region" description="Helical" evidence="6">
    <location>
        <begin position="79"/>
        <end position="101"/>
    </location>
</feature>
<dbReference type="GO" id="GO:0005886">
    <property type="term" value="C:plasma membrane"/>
    <property type="evidence" value="ECO:0000318"/>
    <property type="project" value="GO_Central"/>
</dbReference>
<feature type="transmembrane region" description="Helical" evidence="6">
    <location>
        <begin position="221"/>
        <end position="242"/>
    </location>
</feature>
<dbReference type="PANTHER" id="PTHR31218">
    <property type="entry name" value="WAT1-RELATED PROTEIN"/>
    <property type="match status" value="1"/>
</dbReference>
<dbReference type="Gramene" id="EFJ24715">
    <property type="protein sequence ID" value="EFJ24715"/>
    <property type="gene ID" value="SELMODRAFT_174168"/>
</dbReference>
<proteinExistence type="inferred from homology"/>
<evidence type="ECO:0000313" key="8">
    <source>
        <dbReference type="EMBL" id="EFJ24715.1"/>
    </source>
</evidence>
<evidence type="ECO:0000259" key="7">
    <source>
        <dbReference type="Pfam" id="PF00892"/>
    </source>
</evidence>
<gene>
    <name evidence="8" type="ORF">SELMODRAFT_174168</name>
</gene>
<dbReference type="EMBL" id="GL377589">
    <property type="protein sequence ID" value="EFJ24715.1"/>
    <property type="molecule type" value="Genomic_DNA"/>
</dbReference>
<feature type="domain" description="EamA" evidence="7">
    <location>
        <begin position="28"/>
        <end position="162"/>
    </location>
</feature>
<comment type="similarity">
    <text evidence="2 6">Belongs to the drug/metabolite transporter (DMT) superfamily. Plant drug/metabolite exporter (P-DME) (TC 2.A.7.4) family.</text>
</comment>
<feature type="transmembrane region" description="Helical" evidence="6">
    <location>
        <begin position="190"/>
        <end position="209"/>
    </location>
</feature>
<evidence type="ECO:0000256" key="3">
    <source>
        <dbReference type="ARBA" id="ARBA00022692"/>
    </source>
</evidence>
<dbReference type="Proteomes" id="UP000001514">
    <property type="component" value="Unassembled WGS sequence"/>
</dbReference>
<evidence type="ECO:0000256" key="5">
    <source>
        <dbReference type="ARBA" id="ARBA00023136"/>
    </source>
</evidence>
<protein>
    <recommendedName>
        <fullName evidence="6">WAT1-related protein</fullName>
    </recommendedName>
</protein>
<reference evidence="8 9" key="1">
    <citation type="journal article" date="2011" name="Science">
        <title>The Selaginella genome identifies genetic changes associated with the evolution of vascular plants.</title>
        <authorList>
            <person name="Banks J.A."/>
            <person name="Nishiyama T."/>
            <person name="Hasebe M."/>
            <person name="Bowman J.L."/>
            <person name="Gribskov M."/>
            <person name="dePamphilis C."/>
            <person name="Albert V.A."/>
            <person name="Aono N."/>
            <person name="Aoyama T."/>
            <person name="Ambrose B.A."/>
            <person name="Ashton N.W."/>
            <person name="Axtell M.J."/>
            <person name="Barker E."/>
            <person name="Barker M.S."/>
            <person name="Bennetzen J.L."/>
            <person name="Bonawitz N.D."/>
            <person name="Chapple C."/>
            <person name="Cheng C."/>
            <person name="Correa L.G."/>
            <person name="Dacre M."/>
            <person name="DeBarry J."/>
            <person name="Dreyer I."/>
            <person name="Elias M."/>
            <person name="Engstrom E.M."/>
            <person name="Estelle M."/>
            <person name="Feng L."/>
            <person name="Finet C."/>
            <person name="Floyd S.K."/>
            <person name="Frommer W.B."/>
            <person name="Fujita T."/>
            <person name="Gramzow L."/>
            <person name="Gutensohn M."/>
            <person name="Harholt J."/>
            <person name="Hattori M."/>
            <person name="Heyl A."/>
            <person name="Hirai T."/>
            <person name="Hiwatashi Y."/>
            <person name="Ishikawa M."/>
            <person name="Iwata M."/>
            <person name="Karol K.G."/>
            <person name="Koehler B."/>
            <person name="Kolukisaoglu U."/>
            <person name="Kubo M."/>
            <person name="Kurata T."/>
            <person name="Lalonde S."/>
            <person name="Li K."/>
            <person name="Li Y."/>
            <person name="Litt A."/>
            <person name="Lyons E."/>
            <person name="Manning G."/>
            <person name="Maruyama T."/>
            <person name="Michael T.P."/>
            <person name="Mikami K."/>
            <person name="Miyazaki S."/>
            <person name="Morinaga S."/>
            <person name="Murata T."/>
            <person name="Mueller-Roeber B."/>
            <person name="Nelson D.R."/>
            <person name="Obara M."/>
            <person name="Oguri Y."/>
            <person name="Olmstead R.G."/>
            <person name="Onodera N."/>
            <person name="Petersen B.L."/>
            <person name="Pils B."/>
            <person name="Prigge M."/>
            <person name="Rensing S.A."/>
            <person name="Riano-Pachon D.M."/>
            <person name="Roberts A.W."/>
            <person name="Sato Y."/>
            <person name="Scheller H.V."/>
            <person name="Schulz B."/>
            <person name="Schulz C."/>
            <person name="Shakirov E.V."/>
            <person name="Shibagaki N."/>
            <person name="Shinohara N."/>
            <person name="Shippen D.E."/>
            <person name="Soerensen I."/>
            <person name="Sotooka R."/>
            <person name="Sugimoto N."/>
            <person name="Sugita M."/>
            <person name="Sumikawa N."/>
            <person name="Tanurdzic M."/>
            <person name="Theissen G."/>
            <person name="Ulvskov P."/>
            <person name="Wakazuki S."/>
            <person name="Weng J.K."/>
            <person name="Willats W.W."/>
            <person name="Wipf D."/>
            <person name="Wolf P.G."/>
            <person name="Yang L."/>
            <person name="Zimmer A.D."/>
            <person name="Zhu Q."/>
            <person name="Mitros T."/>
            <person name="Hellsten U."/>
            <person name="Loque D."/>
            <person name="Otillar R."/>
            <person name="Salamov A."/>
            <person name="Schmutz J."/>
            <person name="Shapiro H."/>
            <person name="Lindquist E."/>
            <person name="Lucas S."/>
            <person name="Rokhsar D."/>
            <person name="Grigoriev I.V."/>
        </authorList>
    </citation>
    <scope>NUCLEOTIDE SEQUENCE [LARGE SCALE GENOMIC DNA]</scope>
</reference>
<keyword evidence="9" id="KW-1185">Reference proteome</keyword>
<feature type="transmembrane region" description="Helical" evidence="6">
    <location>
        <begin position="113"/>
        <end position="134"/>
    </location>
</feature>
<dbReference type="InParanoid" id="D8RTP2"/>